<protein>
    <recommendedName>
        <fullName evidence="9">Branched-chain amino acid ABC transporter permease</fullName>
    </recommendedName>
</protein>
<dbReference type="CDD" id="cd06581">
    <property type="entry name" value="TM_PBP1_LivM_like"/>
    <property type="match status" value="1"/>
</dbReference>
<dbReference type="PANTHER" id="PTHR30482:SF20">
    <property type="entry name" value="HIGH-AFFINITY BRANCHED-CHAIN AMINO ACID TRANSPORT SYSTEM PERMEASE PROTEIN LIVM"/>
    <property type="match status" value="1"/>
</dbReference>
<keyword evidence="4 6" id="KW-1133">Transmembrane helix</keyword>
<feature type="transmembrane region" description="Helical" evidence="6">
    <location>
        <begin position="23"/>
        <end position="44"/>
    </location>
</feature>
<dbReference type="InterPro" id="IPR001851">
    <property type="entry name" value="ABC_transp_permease"/>
</dbReference>
<dbReference type="Pfam" id="PF02653">
    <property type="entry name" value="BPD_transp_2"/>
    <property type="match status" value="1"/>
</dbReference>
<dbReference type="GO" id="GO:0005886">
    <property type="term" value="C:plasma membrane"/>
    <property type="evidence" value="ECO:0007669"/>
    <property type="project" value="UniProtKB-SubCell"/>
</dbReference>
<name>W4M428_9BACT</name>
<comment type="subcellular location">
    <subcellularLocation>
        <location evidence="1">Cell membrane</location>
        <topology evidence="1">Multi-pass membrane protein</topology>
    </subcellularLocation>
</comment>
<feature type="transmembrane region" description="Helical" evidence="6">
    <location>
        <begin position="221"/>
        <end position="238"/>
    </location>
</feature>
<dbReference type="GO" id="GO:0015658">
    <property type="term" value="F:branched-chain amino acid transmembrane transporter activity"/>
    <property type="evidence" value="ECO:0007669"/>
    <property type="project" value="InterPro"/>
</dbReference>
<feature type="transmembrane region" description="Helical" evidence="6">
    <location>
        <begin position="144"/>
        <end position="171"/>
    </location>
</feature>
<feature type="non-terminal residue" evidence="7">
    <location>
        <position position="1"/>
    </location>
</feature>
<organism evidence="7 8">
    <name type="scientific">Candidatus Entotheonella gemina</name>
    <dbReference type="NCBI Taxonomy" id="1429439"/>
    <lineage>
        <taxon>Bacteria</taxon>
        <taxon>Pseudomonadati</taxon>
        <taxon>Nitrospinota/Tectimicrobiota group</taxon>
        <taxon>Candidatus Tectimicrobiota</taxon>
        <taxon>Candidatus Entotheonellia</taxon>
        <taxon>Candidatus Entotheonellales</taxon>
        <taxon>Candidatus Entotheonellaceae</taxon>
        <taxon>Candidatus Entotheonella</taxon>
    </lineage>
</organism>
<evidence type="ECO:0000256" key="4">
    <source>
        <dbReference type="ARBA" id="ARBA00022989"/>
    </source>
</evidence>
<reference evidence="7 8" key="1">
    <citation type="journal article" date="2014" name="Nature">
        <title>An environmental bacterial taxon with a large and distinct metabolic repertoire.</title>
        <authorList>
            <person name="Wilson M.C."/>
            <person name="Mori T."/>
            <person name="Ruckert C."/>
            <person name="Uria A.R."/>
            <person name="Helf M.J."/>
            <person name="Takada K."/>
            <person name="Gernert C."/>
            <person name="Steffens U.A."/>
            <person name="Heycke N."/>
            <person name="Schmitt S."/>
            <person name="Rinke C."/>
            <person name="Helfrich E.J."/>
            <person name="Brachmann A.O."/>
            <person name="Gurgui C."/>
            <person name="Wakimoto T."/>
            <person name="Kracht M."/>
            <person name="Crusemann M."/>
            <person name="Hentschel U."/>
            <person name="Abe I."/>
            <person name="Matsunaga S."/>
            <person name="Kalinowski J."/>
            <person name="Takeyama H."/>
            <person name="Piel J."/>
        </authorList>
    </citation>
    <scope>NUCLEOTIDE SEQUENCE [LARGE SCALE GENOMIC DNA]</scope>
    <source>
        <strain evidence="8">TSY2</strain>
    </source>
</reference>
<evidence type="ECO:0000313" key="8">
    <source>
        <dbReference type="Proteomes" id="UP000019140"/>
    </source>
</evidence>
<dbReference type="PANTHER" id="PTHR30482">
    <property type="entry name" value="HIGH-AFFINITY BRANCHED-CHAIN AMINO ACID TRANSPORT SYSTEM PERMEASE"/>
    <property type="match status" value="1"/>
</dbReference>
<dbReference type="Proteomes" id="UP000019140">
    <property type="component" value="Unassembled WGS sequence"/>
</dbReference>
<comment type="caution">
    <text evidence="7">The sequence shown here is derived from an EMBL/GenBank/DDBJ whole genome shotgun (WGS) entry which is preliminary data.</text>
</comment>
<evidence type="ECO:0000313" key="7">
    <source>
        <dbReference type="EMBL" id="ETX05109.1"/>
    </source>
</evidence>
<evidence type="ECO:0000256" key="5">
    <source>
        <dbReference type="ARBA" id="ARBA00023136"/>
    </source>
</evidence>
<evidence type="ECO:0000256" key="6">
    <source>
        <dbReference type="SAM" id="Phobius"/>
    </source>
</evidence>
<evidence type="ECO:0000256" key="1">
    <source>
        <dbReference type="ARBA" id="ARBA00004651"/>
    </source>
</evidence>
<proteinExistence type="predicted"/>
<keyword evidence="3 6" id="KW-0812">Transmembrane</keyword>
<evidence type="ECO:0008006" key="9">
    <source>
        <dbReference type="Google" id="ProtNLM"/>
    </source>
</evidence>
<keyword evidence="8" id="KW-1185">Reference proteome</keyword>
<accession>W4M428</accession>
<evidence type="ECO:0000256" key="2">
    <source>
        <dbReference type="ARBA" id="ARBA00022475"/>
    </source>
</evidence>
<dbReference type="EMBL" id="AZHX01001042">
    <property type="protein sequence ID" value="ETX05109.1"/>
    <property type="molecule type" value="Genomic_DNA"/>
</dbReference>
<gene>
    <name evidence="7" type="ORF">ETSY2_24865</name>
</gene>
<dbReference type="InterPro" id="IPR043428">
    <property type="entry name" value="LivM-like"/>
</dbReference>
<feature type="transmembrane region" description="Helical" evidence="6">
    <location>
        <begin position="183"/>
        <end position="209"/>
    </location>
</feature>
<dbReference type="AlphaFoldDB" id="W4M428"/>
<feature type="transmembrane region" description="Helical" evidence="6">
    <location>
        <begin position="51"/>
        <end position="70"/>
    </location>
</feature>
<keyword evidence="5 6" id="KW-0472">Membrane</keyword>
<feature type="transmembrane region" description="Helical" evidence="6">
    <location>
        <begin position="98"/>
        <end position="118"/>
    </location>
</feature>
<dbReference type="HOGENOM" id="CLU_1083739_0_0_7"/>
<evidence type="ECO:0000256" key="3">
    <source>
        <dbReference type="ARBA" id="ARBA00022692"/>
    </source>
</evidence>
<sequence>LGQAAFAGIGAYTSALLAVRWHVSFWLACPLSVLLSAVVGAVLGAPVLRAVRYYVPVMTLTLNILIFHLMRLGRLIGEPVGLGRIPRPQLFDSVLSPYAYLGLVAGAIACCLLVDWAFRRSVIGRNLFEIEEKRKGGCLQSQQTAVYVALIISVAMAGLAGSLFAHFAAFISPFDFDVETSLFVLAVAAFGGLGFLPGVLISVIGLSFVLEHFRDLMPYRFWFVGVVFLLASLGWPWVHQRRQPHDVEATQDAEAT</sequence>
<keyword evidence="2" id="KW-1003">Cell membrane</keyword>